<protein>
    <submittedName>
        <fullName evidence="1">Uncharacterized protein</fullName>
    </submittedName>
</protein>
<dbReference type="EMBL" id="JBHUII010000011">
    <property type="protein sequence ID" value="MFD2207209.1"/>
    <property type="molecule type" value="Genomic_DNA"/>
</dbReference>
<evidence type="ECO:0000313" key="2">
    <source>
        <dbReference type="Proteomes" id="UP001597294"/>
    </source>
</evidence>
<organism evidence="1 2">
    <name type="scientific">Kiloniella antarctica</name>
    <dbReference type="NCBI Taxonomy" id="1550907"/>
    <lineage>
        <taxon>Bacteria</taxon>
        <taxon>Pseudomonadati</taxon>
        <taxon>Pseudomonadota</taxon>
        <taxon>Alphaproteobacteria</taxon>
        <taxon>Rhodospirillales</taxon>
        <taxon>Kiloniellaceae</taxon>
        <taxon>Kiloniella</taxon>
    </lineage>
</organism>
<evidence type="ECO:0000313" key="1">
    <source>
        <dbReference type="EMBL" id="MFD2207209.1"/>
    </source>
</evidence>
<name>A0ABW5BQM9_9PROT</name>
<comment type="caution">
    <text evidence="1">The sequence shown here is derived from an EMBL/GenBank/DDBJ whole genome shotgun (WGS) entry which is preliminary data.</text>
</comment>
<sequence>MSEEEIETADRAKEADKLLSNPLLIEALAKIQEFYALGLTTACPSKADELQHWARCHHCGKLFEEHLRAVLQKGAVDEKVMKYKKEKKNLFF</sequence>
<reference evidence="2" key="1">
    <citation type="journal article" date="2019" name="Int. J. Syst. Evol. Microbiol.">
        <title>The Global Catalogue of Microorganisms (GCM) 10K type strain sequencing project: providing services to taxonomists for standard genome sequencing and annotation.</title>
        <authorList>
            <consortium name="The Broad Institute Genomics Platform"/>
            <consortium name="The Broad Institute Genome Sequencing Center for Infectious Disease"/>
            <person name="Wu L."/>
            <person name="Ma J."/>
        </authorList>
    </citation>
    <scope>NUCLEOTIDE SEQUENCE [LARGE SCALE GENOMIC DNA]</scope>
    <source>
        <strain evidence="2">CGMCC 4.7192</strain>
    </source>
</reference>
<proteinExistence type="predicted"/>
<dbReference type="RefSeq" id="WP_380253613.1">
    <property type="nucleotide sequence ID" value="NZ_JBHUII010000011.1"/>
</dbReference>
<accession>A0ABW5BQM9</accession>
<gene>
    <name evidence="1" type="ORF">ACFSKO_16395</name>
</gene>
<dbReference type="Proteomes" id="UP001597294">
    <property type="component" value="Unassembled WGS sequence"/>
</dbReference>
<keyword evidence="2" id="KW-1185">Reference proteome</keyword>